<reference evidence="8" key="1">
    <citation type="submission" date="2023-01" db="EMBL/GenBank/DDBJ databases">
        <title>Genome assembly of the deep-sea coral Lophelia pertusa.</title>
        <authorList>
            <person name="Herrera S."/>
            <person name="Cordes E."/>
        </authorList>
    </citation>
    <scope>NUCLEOTIDE SEQUENCE</scope>
    <source>
        <strain evidence="8">USNM1676648</strain>
        <tissue evidence="8">Polyp</tissue>
    </source>
</reference>
<evidence type="ECO:0000313" key="8">
    <source>
        <dbReference type="EMBL" id="KAJ7385693.1"/>
    </source>
</evidence>
<dbReference type="InterPro" id="IPR001227">
    <property type="entry name" value="Ac_transferase_dom_sf"/>
</dbReference>
<dbReference type="OrthoDB" id="6015015at2759"/>
<keyword evidence="9" id="KW-1185">Reference proteome</keyword>
<dbReference type="SUPFAM" id="SSF53901">
    <property type="entry name" value="Thiolase-like"/>
    <property type="match status" value="1"/>
</dbReference>
<feature type="transmembrane region" description="Helical" evidence="5">
    <location>
        <begin position="769"/>
        <end position="787"/>
    </location>
</feature>
<dbReference type="InterPro" id="IPR032821">
    <property type="entry name" value="PKS_assoc"/>
</dbReference>
<dbReference type="GO" id="GO:0004312">
    <property type="term" value="F:fatty acid synthase activity"/>
    <property type="evidence" value="ECO:0007669"/>
    <property type="project" value="TreeGrafter"/>
</dbReference>
<dbReference type="PROSITE" id="PS00606">
    <property type="entry name" value="KS3_1"/>
    <property type="match status" value="1"/>
</dbReference>
<dbReference type="InterPro" id="IPR016036">
    <property type="entry name" value="Malonyl_transacylase_ACP-bd"/>
</dbReference>
<feature type="transmembrane region" description="Helical" evidence="5">
    <location>
        <begin position="845"/>
        <end position="868"/>
    </location>
</feature>
<dbReference type="Pfam" id="PF02801">
    <property type="entry name" value="Ketoacyl-synt_C"/>
    <property type="match status" value="1"/>
</dbReference>
<feature type="domain" description="SSD" evidence="6">
    <location>
        <begin position="347"/>
        <end position="461"/>
    </location>
</feature>
<dbReference type="InterPro" id="IPR000731">
    <property type="entry name" value="SSD"/>
</dbReference>
<dbReference type="InterPro" id="IPR014043">
    <property type="entry name" value="Acyl_transferase_dom"/>
</dbReference>
<evidence type="ECO:0000256" key="4">
    <source>
        <dbReference type="SAM" id="MobiDB-lite"/>
    </source>
</evidence>
<dbReference type="Pfam" id="PF00698">
    <property type="entry name" value="Acyl_transf_1"/>
    <property type="match status" value="1"/>
</dbReference>
<feature type="domain" description="Ketosynthase family 3 (KS3)" evidence="7">
    <location>
        <begin position="883"/>
        <end position="1323"/>
    </location>
</feature>
<comment type="caution">
    <text evidence="8">The sequence shown here is derived from an EMBL/GenBank/DDBJ whole genome shotgun (WGS) entry which is preliminary data.</text>
</comment>
<keyword evidence="5" id="KW-1133">Transmembrane helix</keyword>
<keyword evidence="5" id="KW-0812">Transmembrane</keyword>
<dbReference type="SUPFAM" id="SSF82866">
    <property type="entry name" value="Multidrug efflux transporter AcrB transmembrane domain"/>
    <property type="match status" value="2"/>
</dbReference>
<evidence type="ECO:0000313" key="9">
    <source>
        <dbReference type="Proteomes" id="UP001163046"/>
    </source>
</evidence>
<feature type="transmembrane region" description="Helical" evidence="5">
    <location>
        <begin position="717"/>
        <end position="734"/>
    </location>
</feature>
<dbReference type="InterPro" id="IPR020841">
    <property type="entry name" value="PKS_Beta-ketoAc_synthase_dom"/>
</dbReference>
<dbReference type="InterPro" id="IPR050091">
    <property type="entry name" value="PKS_NRPS_Biosynth_Enz"/>
</dbReference>
<evidence type="ECO:0000259" key="6">
    <source>
        <dbReference type="PROSITE" id="PS50156"/>
    </source>
</evidence>
<feature type="transmembrane region" description="Helical" evidence="5">
    <location>
        <begin position="66"/>
        <end position="86"/>
    </location>
</feature>
<dbReference type="SMART" id="SM00827">
    <property type="entry name" value="PKS_AT"/>
    <property type="match status" value="1"/>
</dbReference>
<dbReference type="InterPro" id="IPR016039">
    <property type="entry name" value="Thiolase-like"/>
</dbReference>
<accession>A0A9X0D4R8</accession>
<proteinExistence type="predicted"/>
<feature type="transmembrane region" description="Helical" evidence="5">
    <location>
        <begin position="435"/>
        <end position="461"/>
    </location>
</feature>
<dbReference type="Pfam" id="PF12349">
    <property type="entry name" value="Sterol-sensing"/>
    <property type="match status" value="1"/>
</dbReference>
<dbReference type="PROSITE" id="PS52004">
    <property type="entry name" value="KS3_2"/>
    <property type="match status" value="1"/>
</dbReference>
<feature type="transmembrane region" description="Helical" evidence="5">
    <location>
        <begin position="308"/>
        <end position="325"/>
    </location>
</feature>
<evidence type="ECO:0000259" key="7">
    <source>
        <dbReference type="PROSITE" id="PS52004"/>
    </source>
</evidence>
<dbReference type="GO" id="GO:0006633">
    <property type="term" value="P:fatty acid biosynthetic process"/>
    <property type="evidence" value="ECO:0007669"/>
    <property type="project" value="InterPro"/>
</dbReference>
<dbReference type="InterPro" id="IPR018201">
    <property type="entry name" value="Ketoacyl_synth_AS"/>
</dbReference>
<dbReference type="Pfam" id="PF16197">
    <property type="entry name" value="KAsynt_C_assoc"/>
    <property type="match status" value="1"/>
</dbReference>
<name>A0A9X0D4R8_9CNID</name>
<feature type="transmembrane region" description="Helical" evidence="5">
    <location>
        <begin position="808"/>
        <end position="833"/>
    </location>
</feature>
<keyword evidence="1" id="KW-0596">Phosphopantetheine</keyword>
<dbReference type="InterPro" id="IPR053958">
    <property type="entry name" value="HMGCR/SNAP/NPC1-like_SSD"/>
</dbReference>
<dbReference type="GO" id="GO:0004315">
    <property type="term" value="F:3-oxoacyl-[acyl-carrier-protein] synthase activity"/>
    <property type="evidence" value="ECO:0007669"/>
    <property type="project" value="InterPro"/>
</dbReference>
<dbReference type="Pfam" id="PF00109">
    <property type="entry name" value="ketoacyl-synt"/>
    <property type="match status" value="1"/>
</dbReference>
<gene>
    <name evidence="8" type="ORF">OS493_013721</name>
</gene>
<dbReference type="CDD" id="cd00833">
    <property type="entry name" value="PKS"/>
    <property type="match status" value="1"/>
</dbReference>
<dbReference type="PROSITE" id="PS50156">
    <property type="entry name" value="SSD"/>
    <property type="match status" value="1"/>
</dbReference>
<feature type="region of interest" description="Disordered" evidence="4">
    <location>
        <begin position="1"/>
        <end position="20"/>
    </location>
</feature>
<evidence type="ECO:0000256" key="5">
    <source>
        <dbReference type="SAM" id="Phobius"/>
    </source>
</evidence>
<feature type="transmembrane region" description="Helical" evidence="5">
    <location>
        <begin position="406"/>
        <end position="429"/>
    </location>
</feature>
<sequence>MDAIAELESGESLSGRRPFDNPTKLRKRRLSCRAITKGRRVLTYCILTAYEKVLEKFGFFLARRPLIALLVWLMIVIASCLGLIRLRVEQPSTERFFATDSQSRQDLHRAAQFFPLLEARQDQVIMIPKHGQNILSEDCLKDAILVHQAIVNISGYGEICSKQLPSNTRKKLVKQKCVVSSPLELAGTHFEHFSNLSSILGRELTNATIVLSTGETFNSSFTKMLSNFEIKSKTESLPTQANALRVIYFIREATSKEDDQAIVDFEKSFESVLSSMGHRLKCASLSFKTEKATNDALQNVLKPELKPLYLSALTMVLLVFFVIYLSSNTLSCLTTVVLIIASNMVPFVCTAGLISLVDTPLFPTTLFIPFLLLGKATSDVVLILGEWERHKVPSLEHRVSSCVTRAGIVAVLPALCGTILFGIAVISSFDVISEYFSVALVAFTLVSFASFPVTVILLMYFERRLKKQNTSCVWRCGRLAFTNFGTLQKVSIQQLKAKLRHFREAFAQIMTSIAAKILSLVVFVGIITLCVLSALQPNERTSTTVSLYQNDNFKQFIEAQQKFFGNETDTNIVFSEEIDYSQETIQLEMINICRMLQAASYSEGESLCWIAALRQWAKLRNMSCLNSDFYRCLNLFLNQSHHVPYRQDLRFEDENLRPRILASRVHLRMALHNRFREDRGSLEELRKDLSTQSSLEATPVSETFFDLDDLFLLERDTVFVFITATVVVFALSLISSSSFRISIYLAITFDVLVLEAASIMGTWGIHLNHISFVALFMTVILSLNFSTQVAHSFVFSTKQAVRERMIEALSAVAWPVLIAAFIAISGSLSLGFIYPNLADIFNRLIPLVLTLGLMHALFIFPPIIVLFVEFVDRLTYQNDVDIHELLTGRRKTREYPCNYRMDTYDNLSLNALAFPSLVSAADFPEPANRIEQHKKFFQLYNPKRFVRGRLCAVNGSYLEEIQHFDNRFFGISNQEAPGMDPQQRILLQVVYEAIEDAGMRLEDLQMCRTGVFVGVMTGEYGALVIDPSNYNNIDQFSSVGMTSSIIANRVSFCFNLTGPSIAVDTACSSSLTALKLACDNLHNGDCDIAIVCAPNIVLNHAMQMVSSMAGLLAPDGRCKSFDASGDGYGRGEGFAAVILKLSNAARSDKDDIYCEIVACGMNNDGHNAVPITAPSAKMQAELSKMVLEQSGVPPEDVDYFEAHGTGTAIGDVVEVTSIANTYTRETGKRTQKLRVGSVKSNLNHTESTSGLAGLIKVALMIKNKRLVPTVNVHVLNPKLKLEEKGLVVQQTGEPWNTETGKPRIGAVNSFGFGGSNVHAILREVTPNESLHEQSINRQNYVLTISARSTEALQKMAHHYSEWLKDHVNEPEEPFVKNLCYSLNERRSQLPHRLALSFGSTAEASKSLADYGNDSVGWDKLVSYGEVNSTNPKLVFMFGGQGSQWYAMGRQLIETEDVFREAIATVSNVLKDLGNKWSLVDELMVPEDKSRISENCIAQPATFAVQYATARLLMSWRIYPSAVIGHSLGEFAAACVAGIITIKEAVQLVLTRSTLQDKCPNNGGMAALGMSEEKARTLLTELKLSATLDIAAVNDANSVAVSGDSQSIEALGQHLTMHEKGTFWRVLGTKRAFHSSHMEFIKMPFTQLWKASS</sequence>
<feature type="transmembrane region" description="Helical" evidence="5">
    <location>
        <begin position="513"/>
        <end position="535"/>
    </location>
</feature>
<dbReference type="PANTHER" id="PTHR43775">
    <property type="entry name" value="FATTY ACID SYNTHASE"/>
    <property type="match status" value="1"/>
</dbReference>
<evidence type="ECO:0000256" key="1">
    <source>
        <dbReference type="ARBA" id="ARBA00022450"/>
    </source>
</evidence>
<feature type="transmembrane region" description="Helical" evidence="5">
    <location>
        <begin position="332"/>
        <end position="354"/>
    </location>
</feature>
<keyword evidence="5" id="KW-0472">Membrane</keyword>
<dbReference type="SUPFAM" id="SSF55048">
    <property type="entry name" value="Probable ACP-binding domain of malonyl-CoA ACP transacylase"/>
    <property type="match status" value="1"/>
</dbReference>
<dbReference type="Gene3D" id="1.10.1240.100">
    <property type="match status" value="1"/>
</dbReference>
<keyword evidence="2" id="KW-0597">Phosphoprotein</keyword>
<evidence type="ECO:0000256" key="3">
    <source>
        <dbReference type="ARBA" id="ARBA00022679"/>
    </source>
</evidence>
<dbReference type="PANTHER" id="PTHR43775:SF37">
    <property type="entry name" value="SI:DKEY-61P9.11"/>
    <property type="match status" value="1"/>
</dbReference>
<dbReference type="InterPro" id="IPR014031">
    <property type="entry name" value="Ketoacyl_synth_C"/>
</dbReference>
<dbReference type="Gene3D" id="1.20.1640.10">
    <property type="entry name" value="Multidrug efflux transporter AcrB transmembrane domain"/>
    <property type="match status" value="2"/>
</dbReference>
<dbReference type="InterPro" id="IPR016035">
    <property type="entry name" value="Acyl_Trfase/lysoPLipase"/>
</dbReference>
<dbReference type="Proteomes" id="UP001163046">
    <property type="component" value="Unassembled WGS sequence"/>
</dbReference>
<feature type="transmembrane region" description="Helical" evidence="5">
    <location>
        <begin position="741"/>
        <end position="763"/>
    </location>
</feature>
<dbReference type="InterPro" id="IPR014030">
    <property type="entry name" value="Ketoacyl_synth_N"/>
</dbReference>
<dbReference type="SUPFAM" id="SSF52151">
    <property type="entry name" value="FabD/lysophospholipase-like"/>
    <property type="match status" value="1"/>
</dbReference>
<dbReference type="Gene3D" id="3.40.366.10">
    <property type="entry name" value="Malonyl-Coenzyme A Acyl Carrier Protein, domain 2"/>
    <property type="match status" value="1"/>
</dbReference>
<organism evidence="8 9">
    <name type="scientific">Desmophyllum pertusum</name>
    <dbReference type="NCBI Taxonomy" id="174260"/>
    <lineage>
        <taxon>Eukaryota</taxon>
        <taxon>Metazoa</taxon>
        <taxon>Cnidaria</taxon>
        <taxon>Anthozoa</taxon>
        <taxon>Hexacorallia</taxon>
        <taxon>Scleractinia</taxon>
        <taxon>Caryophylliina</taxon>
        <taxon>Caryophylliidae</taxon>
        <taxon>Desmophyllum</taxon>
    </lineage>
</organism>
<keyword evidence="3" id="KW-0808">Transferase</keyword>
<dbReference type="EMBL" id="MU825879">
    <property type="protein sequence ID" value="KAJ7385693.1"/>
    <property type="molecule type" value="Genomic_DNA"/>
</dbReference>
<dbReference type="Gene3D" id="3.40.47.10">
    <property type="match status" value="1"/>
</dbReference>
<protein>
    <submittedName>
        <fullName evidence="8">Uncharacterized protein</fullName>
    </submittedName>
</protein>
<dbReference type="SMART" id="SM00825">
    <property type="entry name" value="PKS_KS"/>
    <property type="match status" value="1"/>
</dbReference>
<evidence type="ECO:0000256" key="2">
    <source>
        <dbReference type="ARBA" id="ARBA00022553"/>
    </source>
</evidence>